<dbReference type="AlphaFoldDB" id="A0A401YVK4"/>
<name>A0A401YVK4_9ACTN</name>
<protein>
    <submittedName>
        <fullName evidence="2">Uncharacterized protein</fullName>
    </submittedName>
</protein>
<sequence length="50" mass="5614">MSALSKTVKKIQGYIRRNPRQVEQGKRHLRDRLTRRRGGSGPGNPPTTSA</sequence>
<feature type="region of interest" description="Disordered" evidence="1">
    <location>
        <begin position="1"/>
        <end position="50"/>
    </location>
</feature>
<dbReference type="Proteomes" id="UP000286931">
    <property type="component" value="Unassembled WGS sequence"/>
</dbReference>
<comment type="caution">
    <text evidence="2">The sequence shown here is derived from an EMBL/GenBank/DDBJ whole genome shotgun (WGS) entry which is preliminary data.</text>
</comment>
<dbReference type="RefSeq" id="WP_160161632.1">
    <property type="nucleotide sequence ID" value="NZ_BIFH01000029.1"/>
</dbReference>
<feature type="compositionally biased region" description="Basic residues" evidence="1">
    <location>
        <begin position="27"/>
        <end position="38"/>
    </location>
</feature>
<proteinExistence type="predicted"/>
<accession>A0A401YVK4</accession>
<gene>
    <name evidence="2" type="ORF">EHYA_06364</name>
</gene>
<evidence type="ECO:0000313" key="3">
    <source>
        <dbReference type="Proteomes" id="UP000286931"/>
    </source>
</evidence>
<keyword evidence="3" id="KW-1185">Reference proteome</keyword>
<reference evidence="2 3" key="1">
    <citation type="submission" date="2018-12" db="EMBL/GenBank/DDBJ databases">
        <title>Draft genome sequence of Embleya hyalina NBRC 13850T.</title>
        <authorList>
            <person name="Komaki H."/>
            <person name="Hosoyama A."/>
            <person name="Kimura A."/>
            <person name="Ichikawa N."/>
            <person name="Tamura T."/>
        </authorList>
    </citation>
    <scope>NUCLEOTIDE SEQUENCE [LARGE SCALE GENOMIC DNA]</scope>
    <source>
        <strain evidence="2 3">NBRC 13850</strain>
    </source>
</reference>
<organism evidence="2 3">
    <name type="scientific">Embleya hyalina</name>
    <dbReference type="NCBI Taxonomy" id="516124"/>
    <lineage>
        <taxon>Bacteria</taxon>
        <taxon>Bacillati</taxon>
        <taxon>Actinomycetota</taxon>
        <taxon>Actinomycetes</taxon>
        <taxon>Kitasatosporales</taxon>
        <taxon>Streptomycetaceae</taxon>
        <taxon>Embleya</taxon>
    </lineage>
</organism>
<evidence type="ECO:0000313" key="2">
    <source>
        <dbReference type="EMBL" id="GCD98653.1"/>
    </source>
</evidence>
<evidence type="ECO:0000256" key="1">
    <source>
        <dbReference type="SAM" id="MobiDB-lite"/>
    </source>
</evidence>
<dbReference type="EMBL" id="BIFH01000029">
    <property type="protein sequence ID" value="GCD98653.1"/>
    <property type="molecule type" value="Genomic_DNA"/>
</dbReference>